<keyword evidence="3" id="KW-1185">Reference proteome</keyword>
<proteinExistence type="predicted"/>
<organism evidence="2 3">
    <name type="scientific">Eschrichtius robustus</name>
    <name type="common">California gray whale</name>
    <name type="synonym">Eschrichtius gibbosus</name>
    <dbReference type="NCBI Taxonomy" id="9764"/>
    <lineage>
        <taxon>Eukaryota</taxon>
        <taxon>Metazoa</taxon>
        <taxon>Chordata</taxon>
        <taxon>Craniata</taxon>
        <taxon>Vertebrata</taxon>
        <taxon>Euteleostomi</taxon>
        <taxon>Mammalia</taxon>
        <taxon>Eutheria</taxon>
        <taxon>Laurasiatheria</taxon>
        <taxon>Artiodactyla</taxon>
        <taxon>Whippomorpha</taxon>
        <taxon>Cetacea</taxon>
        <taxon>Mysticeti</taxon>
        <taxon>Eschrichtiidae</taxon>
        <taxon>Eschrichtius</taxon>
    </lineage>
</organism>
<feature type="compositionally biased region" description="Low complexity" evidence="1">
    <location>
        <begin position="223"/>
        <end position="236"/>
    </location>
</feature>
<feature type="compositionally biased region" description="Basic residues" evidence="1">
    <location>
        <begin position="175"/>
        <end position="184"/>
    </location>
</feature>
<evidence type="ECO:0000256" key="1">
    <source>
        <dbReference type="SAM" id="MobiDB-lite"/>
    </source>
</evidence>
<dbReference type="Proteomes" id="UP001159641">
    <property type="component" value="Unassembled WGS sequence"/>
</dbReference>
<feature type="region of interest" description="Disordered" evidence="1">
    <location>
        <begin position="173"/>
        <end position="247"/>
    </location>
</feature>
<feature type="region of interest" description="Disordered" evidence="1">
    <location>
        <begin position="1"/>
        <end position="31"/>
    </location>
</feature>
<evidence type="ECO:0000313" key="2">
    <source>
        <dbReference type="EMBL" id="KAJ8794806.1"/>
    </source>
</evidence>
<evidence type="ECO:0000313" key="3">
    <source>
        <dbReference type="Proteomes" id="UP001159641"/>
    </source>
</evidence>
<feature type="compositionally biased region" description="Gly residues" evidence="1">
    <location>
        <begin position="91"/>
        <end position="100"/>
    </location>
</feature>
<protein>
    <submittedName>
        <fullName evidence="2">Uncharacterized protein</fullName>
    </submittedName>
</protein>
<sequence length="247" mass="25868">MAEQVRAAGGNQFPDCLKGRGPTARQVAGPEHSLFQRSPCFDLVELRRTEPNRAGEKGGWGGASGGRGLERYIAVLARHLPTLSSRKRRGGVGGGYGSGARGDVRRGEALAGGSRGGSVSGTRVEVGSSGLLGTVSLPAASAPLCQRASERVPANFRSRDEFFHLFRDEPGNTRWSHRRWRRKRAQPDCELGDGAGGWGQGVRRGAVPGGGRPKPRPLPPSPSLSGGEEPQPSGPRVPGAAVVAGSR</sequence>
<accession>A0AB34HT14</accession>
<reference evidence="2 3" key="1">
    <citation type="submission" date="2022-11" db="EMBL/GenBank/DDBJ databases">
        <title>Whole genome sequence of Eschrichtius robustus ER-17-0199.</title>
        <authorList>
            <person name="Bruniche-Olsen A."/>
            <person name="Black A.N."/>
            <person name="Fields C.J."/>
            <person name="Walden K."/>
            <person name="Dewoody J.A."/>
        </authorList>
    </citation>
    <scope>NUCLEOTIDE SEQUENCE [LARGE SCALE GENOMIC DNA]</scope>
    <source>
        <strain evidence="2">ER-17-0199</strain>
        <tissue evidence="2">Blubber</tissue>
    </source>
</reference>
<dbReference type="EMBL" id="JAIQCJ010000702">
    <property type="protein sequence ID" value="KAJ8794806.1"/>
    <property type="molecule type" value="Genomic_DNA"/>
</dbReference>
<dbReference type="AlphaFoldDB" id="A0AB34HT14"/>
<comment type="caution">
    <text evidence="2">The sequence shown here is derived from an EMBL/GenBank/DDBJ whole genome shotgun (WGS) entry which is preliminary data.</text>
</comment>
<feature type="compositionally biased region" description="Gly residues" evidence="1">
    <location>
        <begin position="193"/>
        <end position="212"/>
    </location>
</feature>
<name>A0AB34HT14_ESCRO</name>
<feature type="region of interest" description="Disordered" evidence="1">
    <location>
        <begin position="86"/>
        <end position="122"/>
    </location>
</feature>
<gene>
    <name evidence="2" type="ORF">J1605_018799</name>
</gene>